<sequence length="106" mass="11245">MAAALNLGWWVFTTDYGGLDAQYTVGLQSGYAVLDWVRAILREGPGVGLSKNPIYALWGYSGGALASSWEAELQPTYAPELNFAGVALGGLTPNVSSKLQTIHRGV</sequence>
<evidence type="ECO:0000313" key="2">
    <source>
        <dbReference type="EMBL" id="OQD74900.1"/>
    </source>
</evidence>
<name>A0A1V6PCV0_PENDC</name>
<dbReference type="Pfam" id="PF03583">
    <property type="entry name" value="LIP"/>
    <property type="match status" value="1"/>
</dbReference>
<dbReference type="PANTHER" id="PTHR34853:SF5">
    <property type="entry name" value="LIP-DOMAIN-CONTAINING PROTEIN-RELATED"/>
    <property type="match status" value="1"/>
</dbReference>
<comment type="caution">
    <text evidence="2">The sequence shown here is derived from an EMBL/GenBank/DDBJ whole genome shotgun (WGS) entry which is preliminary data.</text>
</comment>
<dbReference type="InterPro" id="IPR029058">
    <property type="entry name" value="AB_hydrolase_fold"/>
</dbReference>
<dbReference type="Proteomes" id="UP000191522">
    <property type="component" value="Unassembled WGS sequence"/>
</dbReference>
<dbReference type="OrthoDB" id="2373480at2759"/>
<evidence type="ECO:0008006" key="4">
    <source>
        <dbReference type="Google" id="ProtNLM"/>
    </source>
</evidence>
<dbReference type="GO" id="GO:0072330">
    <property type="term" value="P:monocarboxylic acid biosynthetic process"/>
    <property type="evidence" value="ECO:0007669"/>
    <property type="project" value="UniProtKB-ARBA"/>
</dbReference>
<dbReference type="Gene3D" id="3.40.50.1820">
    <property type="entry name" value="alpha/beta hydrolase"/>
    <property type="match status" value="1"/>
</dbReference>
<reference evidence="3" key="1">
    <citation type="journal article" date="2017" name="Nat. Microbiol.">
        <title>Global analysis of biosynthetic gene clusters reveals vast potential of secondary metabolite production in Penicillium species.</title>
        <authorList>
            <person name="Nielsen J.C."/>
            <person name="Grijseels S."/>
            <person name="Prigent S."/>
            <person name="Ji B."/>
            <person name="Dainat J."/>
            <person name="Nielsen K.F."/>
            <person name="Frisvad J.C."/>
            <person name="Workman M."/>
            <person name="Nielsen J."/>
        </authorList>
    </citation>
    <scope>NUCLEOTIDE SEQUENCE [LARGE SCALE GENOMIC DNA]</scope>
    <source>
        <strain evidence="3">IBT 11843</strain>
    </source>
</reference>
<dbReference type="GO" id="GO:0016042">
    <property type="term" value="P:lipid catabolic process"/>
    <property type="evidence" value="ECO:0007669"/>
    <property type="project" value="InterPro"/>
</dbReference>
<keyword evidence="1" id="KW-0378">Hydrolase</keyword>
<proteinExistence type="predicted"/>
<dbReference type="AlphaFoldDB" id="A0A1V6PCV0"/>
<organism evidence="2 3">
    <name type="scientific">Penicillium decumbens</name>
    <dbReference type="NCBI Taxonomy" id="69771"/>
    <lineage>
        <taxon>Eukaryota</taxon>
        <taxon>Fungi</taxon>
        <taxon>Dikarya</taxon>
        <taxon>Ascomycota</taxon>
        <taxon>Pezizomycotina</taxon>
        <taxon>Eurotiomycetes</taxon>
        <taxon>Eurotiomycetidae</taxon>
        <taxon>Eurotiales</taxon>
        <taxon>Aspergillaceae</taxon>
        <taxon>Penicillium</taxon>
    </lineage>
</organism>
<dbReference type="InterPro" id="IPR005152">
    <property type="entry name" value="Lipase_secreted"/>
</dbReference>
<dbReference type="GO" id="GO:0004806">
    <property type="term" value="F:triacylglycerol lipase activity"/>
    <property type="evidence" value="ECO:0007669"/>
    <property type="project" value="InterPro"/>
</dbReference>
<gene>
    <name evidence="2" type="ORF">PENDEC_c009G05650</name>
</gene>
<evidence type="ECO:0000313" key="3">
    <source>
        <dbReference type="Proteomes" id="UP000191522"/>
    </source>
</evidence>
<dbReference type="EMBL" id="MDYL01000009">
    <property type="protein sequence ID" value="OQD74900.1"/>
    <property type="molecule type" value="Genomic_DNA"/>
</dbReference>
<protein>
    <recommendedName>
        <fullName evidence="4">Triacylglycerol lipase</fullName>
    </recommendedName>
</protein>
<dbReference type="GO" id="GO:0017000">
    <property type="term" value="P:antibiotic biosynthetic process"/>
    <property type="evidence" value="ECO:0007669"/>
    <property type="project" value="UniProtKB-ARBA"/>
</dbReference>
<keyword evidence="3" id="KW-1185">Reference proteome</keyword>
<evidence type="ECO:0000256" key="1">
    <source>
        <dbReference type="ARBA" id="ARBA00022801"/>
    </source>
</evidence>
<dbReference type="PANTHER" id="PTHR34853">
    <property type="match status" value="1"/>
</dbReference>
<dbReference type="SUPFAM" id="SSF53474">
    <property type="entry name" value="alpha/beta-Hydrolases"/>
    <property type="match status" value="1"/>
</dbReference>
<accession>A0A1V6PCV0</accession>